<keyword evidence="2" id="KW-1185">Reference proteome</keyword>
<evidence type="ECO:0008006" key="3">
    <source>
        <dbReference type="Google" id="ProtNLM"/>
    </source>
</evidence>
<sequence>MISNLTNTQPLAFMHVPKTSGTSIMAALAAGHEPTAMVGGFDHSLFGTFEDFDELSEQVAPFIYASSGVVPRGAAVIAGHMALSTLRQTYPEARFMTILREPICRLLSHWMFWRQLTDGDLAVWWPWSERVSLARQPLESFISNPILACQTDNLTLRMLLWPHPLIPRGDFIRPADDRVLLAEATRRLMIFDFLDCVENPDLWGRIETWLQRPLTRANLNETSAIPPAYRSPLHSELTPAARQLLRERSRLDLRLWQSVARDKIAAFPRVRKTAIRRCVRRYAELMRPD</sequence>
<evidence type="ECO:0000313" key="2">
    <source>
        <dbReference type="Proteomes" id="UP000197065"/>
    </source>
</evidence>
<name>A0A212RD91_9PROT</name>
<dbReference type="Proteomes" id="UP000197065">
    <property type="component" value="Unassembled WGS sequence"/>
</dbReference>
<protein>
    <recommendedName>
        <fullName evidence="3">Sulfotransferase family protein</fullName>
    </recommendedName>
</protein>
<dbReference type="InterPro" id="IPR027417">
    <property type="entry name" value="P-loop_NTPase"/>
</dbReference>
<dbReference type="Gene3D" id="3.40.50.300">
    <property type="entry name" value="P-loop containing nucleotide triphosphate hydrolases"/>
    <property type="match status" value="1"/>
</dbReference>
<dbReference type="EMBL" id="FYEH01000007">
    <property type="protein sequence ID" value="SNB70270.1"/>
    <property type="molecule type" value="Genomic_DNA"/>
</dbReference>
<dbReference type="SUPFAM" id="SSF52540">
    <property type="entry name" value="P-loop containing nucleoside triphosphate hydrolases"/>
    <property type="match status" value="1"/>
</dbReference>
<evidence type="ECO:0000313" key="1">
    <source>
        <dbReference type="EMBL" id="SNB70270.1"/>
    </source>
</evidence>
<dbReference type="AlphaFoldDB" id="A0A212RD91"/>
<reference evidence="1 2" key="1">
    <citation type="submission" date="2017-06" db="EMBL/GenBank/DDBJ databases">
        <authorList>
            <person name="Kim H.J."/>
            <person name="Triplett B.A."/>
        </authorList>
    </citation>
    <scope>NUCLEOTIDE SEQUENCE [LARGE SCALE GENOMIC DNA]</scope>
    <source>
        <strain evidence="1 2">B29T1</strain>
    </source>
</reference>
<proteinExistence type="predicted"/>
<gene>
    <name evidence="1" type="ORF">SAMN07250955_107156</name>
</gene>
<accession>A0A212RD91</accession>
<organism evidence="1 2">
    <name type="scientific">Arboricoccus pini</name>
    <dbReference type="NCBI Taxonomy" id="1963835"/>
    <lineage>
        <taxon>Bacteria</taxon>
        <taxon>Pseudomonadati</taxon>
        <taxon>Pseudomonadota</taxon>
        <taxon>Alphaproteobacteria</taxon>
        <taxon>Geminicoccales</taxon>
        <taxon>Geminicoccaceae</taxon>
        <taxon>Arboricoccus</taxon>
    </lineage>
</organism>